<dbReference type="Gene3D" id="3.40.50.150">
    <property type="entry name" value="Vaccinia Virus protein VP39"/>
    <property type="match status" value="1"/>
</dbReference>
<dbReference type="PANTHER" id="PTHR30481:SF3">
    <property type="entry name" value="DNA ADENINE METHYLASE"/>
    <property type="match status" value="1"/>
</dbReference>
<accession>A0A090IZ27</accession>
<dbReference type="PIRSF" id="PIRSF000398">
    <property type="entry name" value="M_m6A_EcoRV"/>
    <property type="match status" value="1"/>
</dbReference>
<dbReference type="RefSeq" id="WP_197057092.1">
    <property type="nucleotide sequence ID" value="NZ_CCRF01000057.1"/>
</dbReference>
<dbReference type="NCBIfam" id="TIGR00571">
    <property type="entry name" value="dam"/>
    <property type="match status" value="1"/>
</dbReference>
<feature type="binding site" evidence="7">
    <location>
        <position position="19"/>
    </location>
    <ligand>
        <name>S-adenosyl-L-methionine</name>
        <dbReference type="ChEBI" id="CHEBI:59789"/>
    </ligand>
</feature>
<comment type="similarity">
    <text evidence="1">Belongs to the N(4)/N(6)-methyltransferase family.</text>
</comment>
<dbReference type="GO" id="GO:0009007">
    <property type="term" value="F:site-specific DNA-methyltransferase (adenine-specific) activity"/>
    <property type="evidence" value="ECO:0007669"/>
    <property type="project" value="UniProtKB-EC"/>
</dbReference>
<dbReference type="AlphaFoldDB" id="A0A090IZ27"/>
<organism evidence="8 9">
    <name type="scientific">Caldibacillus thermoamylovorans</name>
    <dbReference type="NCBI Taxonomy" id="35841"/>
    <lineage>
        <taxon>Bacteria</taxon>
        <taxon>Bacillati</taxon>
        <taxon>Bacillota</taxon>
        <taxon>Bacilli</taxon>
        <taxon>Bacillales</taxon>
        <taxon>Bacillaceae</taxon>
        <taxon>Caldibacillus</taxon>
    </lineage>
</organism>
<evidence type="ECO:0000256" key="5">
    <source>
        <dbReference type="ARBA" id="ARBA00022691"/>
    </source>
</evidence>
<protein>
    <recommendedName>
        <fullName evidence="2">site-specific DNA-methyltransferase (adenine-specific)</fullName>
        <ecNumber evidence="2">2.1.1.72</ecNumber>
    </recommendedName>
</protein>
<keyword evidence="9" id="KW-1185">Reference proteome</keyword>
<dbReference type="InterPro" id="IPR029063">
    <property type="entry name" value="SAM-dependent_MTases_sf"/>
</dbReference>
<dbReference type="InterPro" id="IPR012327">
    <property type="entry name" value="MeTrfase_D12"/>
</dbReference>
<comment type="catalytic activity">
    <reaction evidence="6">
        <text>a 2'-deoxyadenosine in DNA + S-adenosyl-L-methionine = an N(6)-methyl-2'-deoxyadenosine in DNA + S-adenosyl-L-homocysteine + H(+)</text>
        <dbReference type="Rhea" id="RHEA:15197"/>
        <dbReference type="Rhea" id="RHEA-COMP:12418"/>
        <dbReference type="Rhea" id="RHEA-COMP:12419"/>
        <dbReference type="ChEBI" id="CHEBI:15378"/>
        <dbReference type="ChEBI" id="CHEBI:57856"/>
        <dbReference type="ChEBI" id="CHEBI:59789"/>
        <dbReference type="ChEBI" id="CHEBI:90615"/>
        <dbReference type="ChEBI" id="CHEBI:90616"/>
        <dbReference type="EC" id="2.1.1.72"/>
    </reaction>
</comment>
<dbReference type="PANTHER" id="PTHR30481">
    <property type="entry name" value="DNA ADENINE METHYLASE"/>
    <property type="match status" value="1"/>
</dbReference>
<dbReference type="Proteomes" id="UP000040576">
    <property type="component" value="Unassembled WGS sequence"/>
</dbReference>
<dbReference type="SUPFAM" id="SSF53335">
    <property type="entry name" value="S-adenosyl-L-methionine-dependent methyltransferases"/>
    <property type="match status" value="1"/>
</dbReference>
<proteinExistence type="inferred from homology"/>
<gene>
    <name evidence="8" type="primary">dpnM</name>
    <name evidence="8" type="ORF">BT1A1_1870</name>
</gene>
<sequence>MTITKSKVIQPFLKWAGGKRQLLPEIRKYVPKRMGTYYEPFLGGAAVLFDLQPKKAVINDINSELINTYFVIKNNVEDLIEDLKKHENTSDYYYKIRDLDRDKNQFSKLSDVEKASRLIYLNKTCFNGLFRVNSQGQFNVPFGRYKNPNIVNEFVLRAVSHYLNNNEVEILNVDFADAVSCAKKGDFVYFDSPYDPVSDTASFTGYTLDGFNKDEQIRLRDLFVDLDKRGCKVLLSNSATDFIKDLYKDYHIEIVSATRNINSIASKRGKIDEVLVMNYEQNSK</sequence>
<evidence type="ECO:0000313" key="8">
    <source>
        <dbReference type="EMBL" id="CEE01693.1"/>
    </source>
</evidence>
<dbReference type="InterPro" id="IPR023095">
    <property type="entry name" value="Ade_MeTrfase_dom_2"/>
</dbReference>
<dbReference type="GO" id="GO:0043565">
    <property type="term" value="F:sequence-specific DNA binding"/>
    <property type="evidence" value="ECO:0007669"/>
    <property type="project" value="TreeGrafter"/>
</dbReference>
<dbReference type="EC" id="2.1.1.72" evidence="2"/>
<feature type="binding site" evidence="7">
    <location>
        <position position="191"/>
    </location>
    <ligand>
        <name>S-adenosyl-L-methionine</name>
        <dbReference type="ChEBI" id="CHEBI:59789"/>
    </ligand>
</feature>
<keyword evidence="5" id="KW-0949">S-adenosyl-L-methionine</keyword>
<evidence type="ECO:0000256" key="7">
    <source>
        <dbReference type="PIRSR" id="PIRSR000398-1"/>
    </source>
</evidence>
<dbReference type="InterPro" id="IPR012263">
    <property type="entry name" value="M_m6A_EcoRV"/>
</dbReference>
<keyword evidence="3 8" id="KW-0489">Methyltransferase</keyword>
<evidence type="ECO:0000256" key="1">
    <source>
        <dbReference type="ARBA" id="ARBA00006594"/>
    </source>
</evidence>
<dbReference type="GO" id="GO:1904047">
    <property type="term" value="F:S-adenosyl-L-methionine binding"/>
    <property type="evidence" value="ECO:0007669"/>
    <property type="project" value="TreeGrafter"/>
</dbReference>
<dbReference type="EMBL" id="CCRF01000057">
    <property type="protein sequence ID" value="CEE01693.1"/>
    <property type="molecule type" value="Genomic_DNA"/>
</dbReference>
<dbReference type="GO" id="GO:0009307">
    <property type="term" value="P:DNA restriction-modification system"/>
    <property type="evidence" value="ECO:0007669"/>
    <property type="project" value="InterPro"/>
</dbReference>
<dbReference type="Gene3D" id="1.10.1020.10">
    <property type="entry name" value="Adenine-specific Methyltransferase, Domain 2"/>
    <property type="match status" value="1"/>
</dbReference>
<name>A0A090IZ27_9BACI</name>
<dbReference type="PRINTS" id="PR00505">
    <property type="entry name" value="D12N6MTFRASE"/>
</dbReference>
<feature type="binding site" evidence="7">
    <location>
        <position position="15"/>
    </location>
    <ligand>
        <name>S-adenosyl-L-methionine</name>
        <dbReference type="ChEBI" id="CHEBI:59789"/>
    </ligand>
</feature>
<evidence type="ECO:0000256" key="3">
    <source>
        <dbReference type="ARBA" id="ARBA00022603"/>
    </source>
</evidence>
<dbReference type="GO" id="GO:0032259">
    <property type="term" value="P:methylation"/>
    <property type="evidence" value="ECO:0007669"/>
    <property type="project" value="UniProtKB-KW"/>
</dbReference>
<keyword evidence="4 8" id="KW-0808">Transferase</keyword>
<evidence type="ECO:0000256" key="6">
    <source>
        <dbReference type="ARBA" id="ARBA00047942"/>
    </source>
</evidence>
<dbReference type="GO" id="GO:0006298">
    <property type="term" value="P:mismatch repair"/>
    <property type="evidence" value="ECO:0007669"/>
    <property type="project" value="TreeGrafter"/>
</dbReference>
<evidence type="ECO:0000256" key="2">
    <source>
        <dbReference type="ARBA" id="ARBA00011900"/>
    </source>
</evidence>
<reference evidence="8 9" key="1">
    <citation type="submission" date="2014-07" db="EMBL/GenBank/DDBJ databases">
        <authorList>
            <person name="Wibberg Daniel"/>
        </authorList>
    </citation>
    <scope>NUCLEOTIDE SEQUENCE [LARGE SCALE GENOMIC DNA]</scope>
</reference>
<evidence type="ECO:0000313" key="9">
    <source>
        <dbReference type="Proteomes" id="UP000040576"/>
    </source>
</evidence>
<dbReference type="Pfam" id="PF02086">
    <property type="entry name" value="MethyltransfD12"/>
    <property type="match status" value="1"/>
</dbReference>
<feature type="binding site" evidence="7">
    <location>
        <position position="60"/>
    </location>
    <ligand>
        <name>S-adenosyl-L-methionine</name>
        <dbReference type="ChEBI" id="CHEBI:59789"/>
    </ligand>
</feature>
<evidence type="ECO:0000256" key="4">
    <source>
        <dbReference type="ARBA" id="ARBA00022679"/>
    </source>
</evidence>